<dbReference type="InterPro" id="IPR006026">
    <property type="entry name" value="Peptidase_Metallo"/>
</dbReference>
<dbReference type="InParanoid" id="E9G0G1"/>
<dbReference type="MEROPS" id="M12.A38"/>
<dbReference type="CDD" id="cd04280">
    <property type="entry name" value="ZnMc_astacin_like"/>
    <property type="match status" value="1"/>
</dbReference>
<dbReference type="PRINTS" id="PR00480">
    <property type="entry name" value="ASTACIN"/>
</dbReference>
<keyword evidence="5" id="KW-1185">Reference proteome</keyword>
<dbReference type="FunFam" id="3.40.390.10:FF:000066">
    <property type="entry name" value="Metalloendopeptidase"/>
    <property type="match status" value="1"/>
</dbReference>
<keyword evidence="1 2" id="KW-0479">Metal-binding</keyword>
<feature type="active site" evidence="1">
    <location>
        <position position="87"/>
    </location>
</feature>
<accession>E9G0G1</accession>
<feature type="binding site" evidence="1">
    <location>
        <position position="96"/>
    </location>
    <ligand>
        <name>Zn(2+)</name>
        <dbReference type="ChEBI" id="CHEBI:29105"/>
        <note>catalytic</note>
    </ligand>
</feature>
<keyword evidence="1 2" id="KW-0482">Metalloprotease</keyword>
<gene>
    <name evidence="4" type="ORF">DAPPUDRAFT_43558</name>
</gene>
<comment type="cofactor">
    <cofactor evidence="1 2">
        <name>Zn(2+)</name>
        <dbReference type="ChEBI" id="CHEBI:29105"/>
    </cofactor>
    <text evidence="1 2">Binds 1 zinc ion per subunit.</text>
</comment>
<keyword evidence="1 2" id="KW-0378">Hydrolase</keyword>
<dbReference type="Proteomes" id="UP000000305">
    <property type="component" value="Unassembled WGS sequence"/>
</dbReference>
<keyword evidence="1 2" id="KW-0645">Protease</keyword>
<dbReference type="GO" id="GO:0006508">
    <property type="term" value="P:proteolysis"/>
    <property type="evidence" value="ECO:0007669"/>
    <property type="project" value="UniProtKB-KW"/>
</dbReference>
<dbReference type="HOGENOM" id="CLU_017286_4_0_1"/>
<dbReference type="SUPFAM" id="SSF55486">
    <property type="entry name" value="Metalloproteases ('zincins'), catalytic domain"/>
    <property type="match status" value="1"/>
</dbReference>
<sequence length="183" mass="20359">WPFGRIPYVISASYTSAQRQIIAFAMNEFQKKTCINFVPRTSEVNYIRILPTGQGCWSYVGKIGGSQDLSLDDGCVVSWAPGTVMHELMHTAGFWHEHMRPDRDTYVSINLSNVIPSYRSAFDKMSTSQVTTLGMSYDYGSVMHYPANAFAVNPSIPVIRTLIGNPTIGQTTGLSTVRIHRTS</sequence>
<evidence type="ECO:0000256" key="1">
    <source>
        <dbReference type="PROSITE-ProRule" id="PRU01211"/>
    </source>
</evidence>
<dbReference type="AlphaFoldDB" id="E9G0G1"/>
<evidence type="ECO:0000259" key="3">
    <source>
        <dbReference type="PROSITE" id="PS51864"/>
    </source>
</evidence>
<dbReference type="InterPro" id="IPR024079">
    <property type="entry name" value="MetalloPept_cat_dom_sf"/>
</dbReference>
<feature type="domain" description="Peptidase M12A" evidence="3">
    <location>
        <begin position="1"/>
        <end position="183"/>
    </location>
</feature>
<dbReference type="PhylomeDB" id="E9G0G1"/>
<dbReference type="GO" id="GO:0005615">
    <property type="term" value="C:extracellular space"/>
    <property type="evidence" value="ECO:0000318"/>
    <property type="project" value="GO_Central"/>
</dbReference>
<dbReference type="InterPro" id="IPR034035">
    <property type="entry name" value="Astacin-like_dom"/>
</dbReference>
<dbReference type="KEGG" id="dpx:DAPPUDRAFT_43558"/>
<organism evidence="4 5">
    <name type="scientific">Daphnia pulex</name>
    <name type="common">Water flea</name>
    <dbReference type="NCBI Taxonomy" id="6669"/>
    <lineage>
        <taxon>Eukaryota</taxon>
        <taxon>Metazoa</taxon>
        <taxon>Ecdysozoa</taxon>
        <taxon>Arthropoda</taxon>
        <taxon>Crustacea</taxon>
        <taxon>Branchiopoda</taxon>
        <taxon>Diplostraca</taxon>
        <taxon>Cladocera</taxon>
        <taxon>Anomopoda</taxon>
        <taxon>Daphniidae</taxon>
        <taxon>Daphnia</taxon>
    </lineage>
</organism>
<dbReference type="PROSITE" id="PS51864">
    <property type="entry name" value="ASTACIN"/>
    <property type="match status" value="1"/>
</dbReference>
<dbReference type="PANTHER" id="PTHR10127">
    <property type="entry name" value="DISCOIDIN, CUB, EGF, LAMININ , AND ZINC METALLOPROTEASE DOMAIN CONTAINING"/>
    <property type="match status" value="1"/>
</dbReference>
<dbReference type="EMBL" id="GL732528">
    <property type="protein sequence ID" value="EFX86902.1"/>
    <property type="molecule type" value="Genomic_DNA"/>
</dbReference>
<dbReference type="FunCoup" id="E9G0G1">
    <property type="interactions" value="2"/>
</dbReference>
<comment type="caution">
    <text evidence="1">Lacks conserved residue(s) required for the propagation of feature annotation.</text>
</comment>
<dbReference type="OrthoDB" id="291007at2759"/>
<evidence type="ECO:0000313" key="5">
    <source>
        <dbReference type="Proteomes" id="UP000000305"/>
    </source>
</evidence>
<dbReference type="GO" id="GO:0008270">
    <property type="term" value="F:zinc ion binding"/>
    <property type="evidence" value="ECO:0007669"/>
    <property type="project" value="UniProtKB-UniRule"/>
</dbReference>
<reference evidence="4 5" key="1">
    <citation type="journal article" date="2011" name="Science">
        <title>The ecoresponsive genome of Daphnia pulex.</title>
        <authorList>
            <person name="Colbourne J.K."/>
            <person name="Pfrender M.E."/>
            <person name="Gilbert D."/>
            <person name="Thomas W.K."/>
            <person name="Tucker A."/>
            <person name="Oakley T.H."/>
            <person name="Tokishita S."/>
            <person name="Aerts A."/>
            <person name="Arnold G.J."/>
            <person name="Basu M.K."/>
            <person name="Bauer D.J."/>
            <person name="Caceres C.E."/>
            <person name="Carmel L."/>
            <person name="Casola C."/>
            <person name="Choi J.H."/>
            <person name="Detter J.C."/>
            <person name="Dong Q."/>
            <person name="Dusheyko S."/>
            <person name="Eads B.D."/>
            <person name="Frohlich T."/>
            <person name="Geiler-Samerotte K.A."/>
            <person name="Gerlach D."/>
            <person name="Hatcher P."/>
            <person name="Jogdeo S."/>
            <person name="Krijgsveld J."/>
            <person name="Kriventseva E.V."/>
            <person name="Kultz D."/>
            <person name="Laforsch C."/>
            <person name="Lindquist E."/>
            <person name="Lopez J."/>
            <person name="Manak J.R."/>
            <person name="Muller J."/>
            <person name="Pangilinan J."/>
            <person name="Patwardhan R.P."/>
            <person name="Pitluck S."/>
            <person name="Pritham E.J."/>
            <person name="Rechtsteiner A."/>
            <person name="Rho M."/>
            <person name="Rogozin I.B."/>
            <person name="Sakarya O."/>
            <person name="Salamov A."/>
            <person name="Schaack S."/>
            <person name="Shapiro H."/>
            <person name="Shiga Y."/>
            <person name="Skalitzky C."/>
            <person name="Smith Z."/>
            <person name="Souvorov A."/>
            <person name="Sung W."/>
            <person name="Tang Z."/>
            <person name="Tsuchiya D."/>
            <person name="Tu H."/>
            <person name="Vos H."/>
            <person name="Wang M."/>
            <person name="Wolf Y.I."/>
            <person name="Yamagata H."/>
            <person name="Yamada T."/>
            <person name="Ye Y."/>
            <person name="Shaw J.R."/>
            <person name="Andrews J."/>
            <person name="Crease T.J."/>
            <person name="Tang H."/>
            <person name="Lucas S.M."/>
            <person name="Robertson H.M."/>
            <person name="Bork P."/>
            <person name="Koonin E.V."/>
            <person name="Zdobnov E.M."/>
            <person name="Grigoriev I.V."/>
            <person name="Lynch M."/>
            <person name="Boore J.L."/>
        </authorList>
    </citation>
    <scope>NUCLEOTIDE SEQUENCE [LARGE SCALE GENOMIC DNA]</scope>
</reference>
<dbReference type="SMART" id="SM00235">
    <property type="entry name" value="ZnMc"/>
    <property type="match status" value="1"/>
</dbReference>
<dbReference type="Gene3D" id="3.40.390.10">
    <property type="entry name" value="Collagenase (Catalytic Domain)"/>
    <property type="match status" value="1"/>
</dbReference>
<proteinExistence type="predicted"/>
<keyword evidence="1 2" id="KW-0862">Zinc</keyword>
<dbReference type="GO" id="GO:0004222">
    <property type="term" value="F:metalloendopeptidase activity"/>
    <property type="evidence" value="ECO:0000318"/>
    <property type="project" value="GO_Central"/>
</dbReference>
<protein>
    <recommendedName>
        <fullName evidence="2">Metalloendopeptidase</fullName>
        <ecNumber evidence="2">3.4.24.-</ecNumber>
    </recommendedName>
</protein>
<dbReference type="EC" id="3.4.24.-" evidence="2"/>
<dbReference type="PANTHER" id="PTHR10127:SF883">
    <property type="entry name" value="ZINC METALLOPROTEINASE NAS-8"/>
    <property type="match status" value="1"/>
</dbReference>
<name>E9G0G1_DAPPU</name>
<dbReference type="Pfam" id="PF01400">
    <property type="entry name" value="Astacin"/>
    <property type="match status" value="1"/>
</dbReference>
<dbReference type="InterPro" id="IPR001506">
    <property type="entry name" value="Peptidase_M12A"/>
</dbReference>
<evidence type="ECO:0000313" key="4">
    <source>
        <dbReference type="EMBL" id="EFX86902.1"/>
    </source>
</evidence>
<dbReference type="eggNOG" id="KOG3714">
    <property type="taxonomic scope" value="Eukaryota"/>
</dbReference>
<evidence type="ECO:0000256" key="2">
    <source>
        <dbReference type="RuleBase" id="RU361183"/>
    </source>
</evidence>
<feature type="binding site" evidence="1">
    <location>
        <position position="86"/>
    </location>
    <ligand>
        <name>Zn(2+)</name>
        <dbReference type="ChEBI" id="CHEBI:29105"/>
        <note>catalytic</note>
    </ligand>
</feature>
<feature type="binding site" evidence="1">
    <location>
        <position position="90"/>
    </location>
    <ligand>
        <name>Zn(2+)</name>
        <dbReference type="ChEBI" id="CHEBI:29105"/>
        <note>catalytic</note>
    </ligand>
</feature>
<feature type="non-terminal residue" evidence="4">
    <location>
        <position position="1"/>
    </location>
</feature>
<dbReference type="OMA" id="NFMKSWT"/>